<reference evidence="2 3" key="1">
    <citation type="submission" date="2018-09" db="EMBL/GenBank/DDBJ databases">
        <title>Paenibacillus SK2017-BO5.</title>
        <authorList>
            <person name="Piskunova J.V."/>
            <person name="Dubiley S.A."/>
            <person name="Severinov K.V."/>
        </authorList>
    </citation>
    <scope>NUCLEOTIDE SEQUENCE [LARGE SCALE GENOMIC DNA]</scope>
    <source>
        <strain evidence="2 3">BO5</strain>
    </source>
</reference>
<feature type="domain" description="N-acetyltransferase" evidence="1">
    <location>
        <begin position="1"/>
        <end position="145"/>
    </location>
</feature>
<dbReference type="AlphaFoldDB" id="A0A3A3H576"/>
<evidence type="ECO:0000313" key="3">
    <source>
        <dbReference type="Proteomes" id="UP000266177"/>
    </source>
</evidence>
<name>A0A3A3H576_PANTH</name>
<sequence>MNVRSFRLADYLPATQLLKESLSEECCDKTLDAFARQLSLDGELVLIAEQENPSGETIMVGLAIGTIDRNNGYYYRLAVHPDFRNQGVGKALVAGMEQRFQQRKVRNIMIAADEHTEFVLPWFEALGYGAQHVLRSLKQLRIVAG</sequence>
<proteinExistence type="predicted"/>
<dbReference type="SUPFAM" id="SSF55729">
    <property type="entry name" value="Acyl-CoA N-acyltransferases (Nat)"/>
    <property type="match status" value="1"/>
</dbReference>
<protein>
    <submittedName>
        <fullName evidence="2">GNAT family N-acetyltransferase</fullName>
    </submittedName>
</protein>
<evidence type="ECO:0000313" key="2">
    <source>
        <dbReference type="EMBL" id="RJG26863.1"/>
    </source>
</evidence>
<gene>
    <name evidence="2" type="ORF">DQX05_02235</name>
</gene>
<dbReference type="InterPro" id="IPR000182">
    <property type="entry name" value="GNAT_dom"/>
</dbReference>
<dbReference type="OrthoDB" id="1821130at2"/>
<dbReference type="Proteomes" id="UP000266177">
    <property type="component" value="Unassembled WGS sequence"/>
</dbReference>
<evidence type="ECO:0000259" key="1">
    <source>
        <dbReference type="PROSITE" id="PS51186"/>
    </source>
</evidence>
<dbReference type="CDD" id="cd04301">
    <property type="entry name" value="NAT_SF"/>
    <property type="match status" value="1"/>
</dbReference>
<keyword evidence="2" id="KW-0808">Transferase</keyword>
<comment type="caution">
    <text evidence="2">The sequence shown here is derived from an EMBL/GenBank/DDBJ whole genome shotgun (WGS) entry which is preliminary data.</text>
</comment>
<dbReference type="EMBL" id="QYZD01000001">
    <property type="protein sequence ID" value="RJG26863.1"/>
    <property type="molecule type" value="Genomic_DNA"/>
</dbReference>
<organism evidence="2 3">
    <name type="scientific">Paenibacillus thiaminolyticus</name>
    <name type="common">Bacillus thiaminolyticus</name>
    <dbReference type="NCBI Taxonomy" id="49283"/>
    <lineage>
        <taxon>Bacteria</taxon>
        <taxon>Bacillati</taxon>
        <taxon>Bacillota</taxon>
        <taxon>Bacilli</taxon>
        <taxon>Bacillales</taxon>
        <taxon>Paenibacillaceae</taxon>
        <taxon>Paenibacillus</taxon>
    </lineage>
</organism>
<dbReference type="Pfam" id="PF00583">
    <property type="entry name" value="Acetyltransf_1"/>
    <property type="match status" value="1"/>
</dbReference>
<dbReference type="GO" id="GO:0016747">
    <property type="term" value="F:acyltransferase activity, transferring groups other than amino-acyl groups"/>
    <property type="evidence" value="ECO:0007669"/>
    <property type="project" value="InterPro"/>
</dbReference>
<dbReference type="InterPro" id="IPR016181">
    <property type="entry name" value="Acyl_CoA_acyltransferase"/>
</dbReference>
<dbReference type="RefSeq" id="WP_119790478.1">
    <property type="nucleotide sequence ID" value="NZ_QYZD01000001.1"/>
</dbReference>
<dbReference type="Gene3D" id="3.40.630.30">
    <property type="match status" value="1"/>
</dbReference>
<accession>A0A3A3H576</accession>
<dbReference type="PROSITE" id="PS51186">
    <property type="entry name" value="GNAT"/>
    <property type="match status" value="1"/>
</dbReference>